<evidence type="ECO:0000313" key="3">
    <source>
        <dbReference type="Proteomes" id="UP000823775"/>
    </source>
</evidence>
<evidence type="ECO:0000313" key="2">
    <source>
        <dbReference type="EMBL" id="MCE5165952.1"/>
    </source>
</evidence>
<sequence>MALSNGEPIPIHDQQKFPPIQSKNPKDPNTPSYASTINTAANPQAIGPKQAKEKVTTRQSTHNGIRVVIFKAKDYYGVMDEDIESPLTIDTDTNGRTKPSMVRVRVEVNLLKKLPYSIWVGIEDENSPLKGYAQKIEYEAMLKYCVHCKKMGHNIMNCRVFERKRAMEKEITENEQIEESSNNIKEDDMFGWKDESNGREKER</sequence>
<dbReference type="EMBL" id="JACEIK010018090">
    <property type="protein sequence ID" value="MCE5165952.1"/>
    <property type="molecule type" value="Genomic_DNA"/>
</dbReference>
<name>A0ABS8Y5Z3_DATST</name>
<accession>A0ABS8Y5Z3</accession>
<protein>
    <recommendedName>
        <fullName evidence="4">DUF4283 domain-containing protein</fullName>
    </recommendedName>
</protein>
<gene>
    <name evidence="2" type="ORF">HAX54_013388</name>
</gene>
<organism evidence="2 3">
    <name type="scientific">Datura stramonium</name>
    <name type="common">Jimsonweed</name>
    <name type="synonym">Common thornapple</name>
    <dbReference type="NCBI Taxonomy" id="4076"/>
    <lineage>
        <taxon>Eukaryota</taxon>
        <taxon>Viridiplantae</taxon>
        <taxon>Streptophyta</taxon>
        <taxon>Embryophyta</taxon>
        <taxon>Tracheophyta</taxon>
        <taxon>Spermatophyta</taxon>
        <taxon>Magnoliopsida</taxon>
        <taxon>eudicotyledons</taxon>
        <taxon>Gunneridae</taxon>
        <taxon>Pentapetalae</taxon>
        <taxon>asterids</taxon>
        <taxon>lamiids</taxon>
        <taxon>Solanales</taxon>
        <taxon>Solanaceae</taxon>
        <taxon>Solanoideae</taxon>
        <taxon>Datureae</taxon>
        <taxon>Datura</taxon>
    </lineage>
</organism>
<comment type="caution">
    <text evidence="2">The sequence shown here is derived from an EMBL/GenBank/DDBJ whole genome shotgun (WGS) entry which is preliminary data.</text>
</comment>
<proteinExistence type="predicted"/>
<feature type="compositionally biased region" description="Polar residues" evidence="1">
    <location>
        <begin position="21"/>
        <end position="42"/>
    </location>
</feature>
<dbReference type="PANTHER" id="PTHR31286">
    <property type="entry name" value="GLYCINE-RICH CELL WALL STRUCTURAL PROTEIN 1.8-LIKE"/>
    <property type="match status" value="1"/>
</dbReference>
<dbReference type="InterPro" id="IPR040256">
    <property type="entry name" value="At4g02000-like"/>
</dbReference>
<keyword evidence="3" id="KW-1185">Reference proteome</keyword>
<evidence type="ECO:0000256" key="1">
    <source>
        <dbReference type="SAM" id="MobiDB-lite"/>
    </source>
</evidence>
<dbReference type="PANTHER" id="PTHR31286:SF164">
    <property type="entry name" value="ZINC FINGER, CCHC-TYPE"/>
    <property type="match status" value="1"/>
</dbReference>
<feature type="region of interest" description="Disordered" evidence="1">
    <location>
        <begin position="1"/>
        <end position="58"/>
    </location>
</feature>
<feature type="compositionally biased region" description="Basic and acidic residues" evidence="1">
    <location>
        <begin position="184"/>
        <end position="203"/>
    </location>
</feature>
<feature type="region of interest" description="Disordered" evidence="1">
    <location>
        <begin position="171"/>
        <end position="203"/>
    </location>
</feature>
<evidence type="ECO:0008006" key="4">
    <source>
        <dbReference type="Google" id="ProtNLM"/>
    </source>
</evidence>
<dbReference type="Proteomes" id="UP000823775">
    <property type="component" value="Unassembled WGS sequence"/>
</dbReference>
<reference evidence="2 3" key="1">
    <citation type="journal article" date="2021" name="BMC Genomics">
        <title>Datura genome reveals duplications of psychoactive alkaloid biosynthetic genes and high mutation rate following tissue culture.</title>
        <authorList>
            <person name="Rajewski A."/>
            <person name="Carter-House D."/>
            <person name="Stajich J."/>
            <person name="Litt A."/>
        </authorList>
    </citation>
    <scope>NUCLEOTIDE SEQUENCE [LARGE SCALE GENOMIC DNA]</scope>
    <source>
        <strain evidence="2">AR-01</strain>
    </source>
</reference>